<dbReference type="STRING" id="497964.CfE428DRAFT_1534"/>
<sequence>MNAECGVRNAESETKPHLQRLWQRALRIGTWLVGAYAVAAILLVLGENRLAFPGWTIRQPWLGPPAKTMVEEESMVTPDGNTIQGWWLPATDWTPGKGAVLYMHGNGQNLSTCGKALRSWRNELHMSVLGFDYPGFGHSSGTPDEQSCYAASQAAFDWIVREKGVAARDVVVIGQSMGGAMATEVASRQRCRALITSGAFTSFPDIAQYHYGWLPARYLVRLKFDNLAKMRRMETPVFIAQGMEDQTVPFSQGAQLYAAAVVGLKRFYPMPGHGHSQPDSVEFYEAVRAFLQKTRRENLH</sequence>
<dbReference type="Proteomes" id="UP000005824">
    <property type="component" value="Unassembled WGS sequence"/>
</dbReference>
<evidence type="ECO:0000256" key="1">
    <source>
        <dbReference type="SAM" id="Phobius"/>
    </source>
</evidence>
<keyword evidence="1" id="KW-0472">Membrane</keyword>
<dbReference type="InterPro" id="IPR029058">
    <property type="entry name" value="AB_hydrolase_fold"/>
</dbReference>
<dbReference type="eggNOG" id="COG1073">
    <property type="taxonomic scope" value="Bacteria"/>
</dbReference>
<dbReference type="FunCoup" id="B4CY93">
    <property type="interactions" value="362"/>
</dbReference>
<dbReference type="Pfam" id="PF00561">
    <property type="entry name" value="Abhydrolase_1"/>
    <property type="match status" value="1"/>
</dbReference>
<dbReference type="InParanoid" id="B4CY93"/>
<gene>
    <name evidence="3" type="ORF">CfE428DRAFT_1534</name>
</gene>
<keyword evidence="4" id="KW-1185">Reference proteome</keyword>
<evidence type="ECO:0000313" key="4">
    <source>
        <dbReference type="Proteomes" id="UP000005824"/>
    </source>
</evidence>
<name>B4CY93_9BACT</name>
<dbReference type="PANTHER" id="PTHR12277:SF81">
    <property type="entry name" value="PROTEIN ABHD13"/>
    <property type="match status" value="1"/>
</dbReference>
<dbReference type="EMBL" id="ABVL01000003">
    <property type="protein sequence ID" value="EDY21241.1"/>
    <property type="molecule type" value="Genomic_DNA"/>
</dbReference>
<feature type="domain" description="AB hydrolase-1" evidence="2">
    <location>
        <begin position="99"/>
        <end position="205"/>
    </location>
</feature>
<keyword evidence="1" id="KW-1133">Transmembrane helix</keyword>
<dbReference type="InterPro" id="IPR000073">
    <property type="entry name" value="AB_hydrolase_1"/>
</dbReference>
<feature type="transmembrane region" description="Helical" evidence="1">
    <location>
        <begin position="25"/>
        <end position="45"/>
    </location>
</feature>
<protein>
    <submittedName>
        <fullName evidence="3">Phospholipase/Carboxylesterase</fullName>
    </submittedName>
</protein>
<dbReference type="SUPFAM" id="SSF53474">
    <property type="entry name" value="alpha/beta-Hydrolases"/>
    <property type="match status" value="1"/>
</dbReference>
<dbReference type="Gene3D" id="3.40.50.1820">
    <property type="entry name" value="alpha/beta hydrolase"/>
    <property type="match status" value="1"/>
</dbReference>
<proteinExistence type="predicted"/>
<organism evidence="3 4">
    <name type="scientific">Chthoniobacter flavus Ellin428</name>
    <dbReference type="NCBI Taxonomy" id="497964"/>
    <lineage>
        <taxon>Bacteria</taxon>
        <taxon>Pseudomonadati</taxon>
        <taxon>Verrucomicrobiota</taxon>
        <taxon>Spartobacteria</taxon>
        <taxon>Chthoniobacterales</taxon>
        <taxon>Chthoniobacteraceae</taxon>
        <taxon>Chthoniobacter</taxon>
    </lineage>
</organism>
<evidence type="ECO:0000259" key="2">
    <source>
        <dbReference type="Pfam" id="PF00561"/>
    </source>
</evidence>
<dbReference type="PANTHER" id="PTHR12277">
    <property type="entry name" value="ALPHA/BETA HYDROLASE DOMAIN-CONTAINING PROTEIN"/>
    <property type="match status" value="1"/>
</dbReference>
<evidence type="ECO:0000313" key="3">
    <source>
        <dbReference type="EMBL" id="EDY21241.1"/>
    </source>
</evidence>
<accession>B4CY93</accession>
<keyword evidence="1" id="KW-0812">Transmembrane</keyword>
<comment type="caution">
    <text evidence="3">The sequence shown here is derived from an EMBL/GenBank/DDBJ whole genome shotgun (WGS) entry which is preliminary data.</text>
</comment>
<dbReference type="AlphaFoldDB" id="B4CY93"/>
<reference evidence="3 4" key="1">
    <citation type="journal article" date="2011" name="J. Bacteriol.">
        <title>Genome sequence of Chthoniobacter flavus Ellin428, an aerobic heterotrophic soil bacterium.</title>
        <authorList>
            <person name="Kant R."/>
            <person name="van Passel M.W."/>
            <person name="Palva A."/>
            <person name="Lucas S."/>
            <person name="Lapidus A."/>
            <person name="Glavina Del Rio T."/>
            <person name="Dalin E."/>
            <person name="Tice H."/>
            <person name="Bruce D."/>
            <person name="Goodwin L."/>
            <person name="Pitluck S."/>
            <person name="Larimer F.W."/>
            <person name="Land M.L."/>
            <person name="Hauser L."/>
            <person name="Sangwan P."/>
            <person name="de Vos W.M."/>
            <person name="Janssen P.H."/>
            <person name="Smidt H."/>
        </authorList>
    </citation>
    <scope>NUCLEOTIDE SEQUENCE [LARGE SCALE GENOMIC DNA]</scope>
    <source>
        <strain evidence="3 4">Ellin428</strain>
    </source>
</reference>